<dbReference type="SMART" id="SM00558">
    <property type="entry name" value="JmjC"/>
    <property type="match status" value="1"/>
</dbReference>
<dbReference type="Proteomes" id="UP000646426">
    <property type="component" value="Unassembled WGS sequence"/>
</dbReference>
<evidence type="ECO:0000313" key="2">
    <source>
        <dbReference type="EMBL" id="GHA79152.1"/>
    </source>
</evidence>
<dbReference type="InterPro" id="IPR041667">
    <property type="entry name" value="Cupin_8"/>
</dbReference>
<comment type="caution">
    <text evidence="2">The sequence shown here is derived from an EMBL/GenBank/DDBJ whole genome shotgun (WGS) entry which is preliminary data.</text>
</comment>
<organism evidence="2 3">
    <name type="scientific">Cognatilysobacter bugurensis</name>
    <dbReference type="NCBI Taxonomy" id="543356"/>
    <lineage>
        <taxon>Bacteria</taxon>
        <taxon>Pseudomonadati</taxon>
        <taxon>Pseudomonadota</taxon>
        <taxon>Gammaproteobacteria</taxon>
        <taxon>Lysobacterales</taxon>
        <taxon>Lysobacteraceae</taxon>
        <taxon>Cognatilysobacter</taxon>
    </lineage>
</organism>
<dbReference type="Pfam" id="PF13621">
    <property type="entry name" value="Cupin_8"/>
    <property type="match status" value="1"/>
</dbReference>
<feature type="domain" description="JmjC" evidence="1">
    <location>
        <begin position="80"/>
        <end position="273"/>
    </location>
</feature>
<dbReference type="AlphaFoldDB" id="A0A918SYS3"/>
<dbReference type="Gene3D" id="2.60.120.650">
    <property type="entry name" value="Cupin"/>
    <property type="match status" value="1"/>
</dbReference>
<dbReference type="InterPro" id="IPR003347">
    <property type="entry name" value="JmjC_dom"/>
</dbReference>
<reference evidence="2" key="1">
    <citation type="journal article" date="2014" name="Int. J. Syst. Evol. Microbiol.">
        <title>Complete genome sequence of Corynebacterium casei LMG S-19264T (=DSM 44701T), isolated from a smear-ripened cheese.</title>
        <authorList>
            <consortium name="US DOE Joint Genome Institute (JGI-PGF)"/>
            <person name="Walter F."/>
            <person name="Albersmeier A."/>
            <person name="Kalinowski J."/>
            <person name="Ruckert C."/>
        </authorList>
    </citation>
    <scope>NUCLEOTIDE SEQUENCE</scope>
    <source>
        <strain evidence="2">KCTC 23077</strain>
    </source>
</reference>
<name>A0A918SYS3_9GAMM</name>
<protein>
    <submittedName>
        <fullName evidence="2">Cupin</fullName>
    </submittedName>
</protein>
<proteinExistence type="predicted"/>
<dbReference type="RefSeq" id="WP_189455151.1">
    <property type="nucleotide sequence ID" value="NZ_BMYD01000002.1"/>
</dbReference>
<keyword evidence="3" id="KW-1185">Reference proteome</keyword>
<dbReference type="EMBL" id="BMYD01000002">
    <property type="protein sequence ID" value="GHA79152.1"/>
    <property type="molecule type" value="Genomic_DNA"/>
</dbReference>
<dbReference type="PANTHER" id="PTHR12461">
    <property type="entry name" value="HYPOXIA-INDUCIBLE FACTOR 1 ALPHA INHIBITOR-RELATED"/>
    <property type="match status" value="1"/>
</dbReference>
<evidence type="ECO:0000313" key="3">
    <source>
        <dbReference type="Proteomes" id="UP000646426"/>
    </source>
</evidence>
<dbReference type="SUPFAM" id="SSF51197">
    <property type="entry name" value="Clavaminate synthase-like"/>
    <property type="match status" value="1"/>
</dbReference>
<gene>
    <name evidence="2" type="ORF">GCM10007067_15770</name>
</gene>
<dbReference type="PROSITE" id="PS51184">
    <property type="entry name" value="JMJC"/>
    <property type="match status" value="1"/>
</dbReference>
<sequence length="338" mass="37737">MSPIAERRVHELHGVDAHALPDEVLTSTRPLVLRGLVAHWPAVRAAQATPASGIDYLRQFDVGSTVAAMVGAPDIGGRFFYNDDLSGFNFHMERPPLRAMLDALARHLDDAAPPALYVGSTTVDTCLPGFRGANDVGMGGRDPLVSIWLGNRTRIAAHQDLPDNLACAVAGRRRFTLFPPEQLANLYIGPLDLTPAGQAISVVDFKQPDLERFPRFAQALEHAQVADLEPGDAIFIPSMWWHHVEALDAFNVLVNYWWRQSPAYMDSPMNALMLAIMSVRDLPDEQRRAWQHAFEHYVFEADDRTAAHIPEPARRVLAPLDEARARELRARLLKRINR</sequence>
<evidence type="ECO:0000259" key="1">
    <source>
        <dbReference type="PROSITE" id="PS51184"/>
    </source>
</evidence>
<accession>A0A918SYS3</accession>
<dbReference type="PANTHER" id="PTHR12461:SF105">
    <property type="entry name" value="HYPOXIA-INDUCIBLE FACTOR 1-ALPHA INHIBITOR"/>
    <property type="match status" value="1"/>
</dbReference>
<reference evidence="2" key="2">
    <citation type="submission" date="2020-09" db="EMBL/GenBank/DDBJ databases">
        <authorList>
            <person name="Sun Q."/>
            <person name="Kim S."/>
        </authorList>
    </citation>
    <scope>NUCLEOTIDE SEQUENCE</scope>
    <source>
        <strain evidence="2">KCTC 23077</strain>
    </source>
</reference>